<dbReference type="EMBL" id="WRPM01000031">
    <property type="protein sequence ID" value="MVT25746.1"/>
    <property type="molecule type" value="Genomic_DNA"/>
</dbReference>
<dbReference type="Proteomes" id="UP000460157">
    <property type="component" value="Unassembled WGS sequence"/>
</dbReference>
<dbReference type="InterPro" id="IPR001242">
    <property type="entry name" value="Condensation_dom"/>
</dbReference>
<dbReference type="PANTHER" id="PTHR45527">
    <property type="entry name" value="NONRIBOSOMAL PEPTIDE SYNTHETASE"/>
    <property type="match status" value="1"/>
</dbReference>
<dbReference type="InterPro" id="IPR023213">
    <property type="entry name" value="CAT-like_dom_sf"/>
</dbReference>
<evidence type="ECO:0000313" key="2">
    <source>
        <dbReference type="EMBL" id="MVT25746.1"/>
    </source>
</evidence>
<evidence type="ECO:0000313" key="3">
    <source>
        <dbReference type="Proteomes" id="UP000460157"/>
    </source>
</evidence>
<dbReference type="GO" id="GO:0003824">
    <property type="term" value="F:catalytic activity"/>
    <property type="evidence" value="ECO:0007669"/>
    <property type="project" value="InterPro"/>
</dbReference>
<sequence>MSEVRWPMAPQQEYMLSNIQFKSADPGLRFRNPFLALSIRGQLNVERFEAAVSVLVRRHSVLRAELDQTGRLSMRIRRVEEVNGFTFEDDCDDPTSVLAEEEWRRFDLTRAPLWRVKVIRIDLEEYIVSLSFCHLIWDGISMRTFLDLLAREYASYGCDKEPAQYEIFVNRAEQERMLRQAGSVQSLTESPGISRARHERRDGGIEVSEIDVRRYTVSIGREKMGKIRARAISSGTGPFVALLSAYMIAAASVFHRSSLVTAFATSRLDLRPAEDCLGYFSDLSVGVFLSDATAPGEARIQWVNRVPSWTEIQPSLGVTYPQEIWDFWARGPVFSGALEWPDLLPKLRTCVLDLTPSSRMLVSNGLHRRVFGGQIIPAFIVDDLLEGIVHLEYNATALNRRVVMKLADQLCAEVDS</sequence>
<name>A0A7K1UH76_9MICC</name>
<reference evidence="2 3" key="1">
    <citation type="submission" date="2019-12" db="EMBL/GenBank/DDBJ databases">
        <title>Nesterenkonia muleiensis sp. nov., a novel actinobacterium isolated from sap of Populus euphratica.</title>
        <authorList>
            <person name="Wang R."/>
        </authorList>
    </citation>
    <scope>NUCLEOTIDE SEQUENCE [LARGE SCALE GENOMIC DNA]</scope>
    <source>
        <strain evidence="2 3">F10</strain>
    </source>
</reference>
<dbReference type="Gene3D" id="3.30.559.30">
    <property type="entry name" value="Nonribosomal peptide synthetase, condensation domain"/>
    <property type="match status" value="1"/>
</dbReference>
<dbReference type="GO" id="GO:0043041">
    <property type="term" value="P:amino acid activation for nonribosomal peptide biosynthetic process"/>
    <property type="evidence" value="ECO:0007669"/>
    <property type="project" value="TreeGrafter"/>
</dbReference>
<dbReference type="AlphaFoldDB" id="A0A7K1UH76"/>
<dbReference type="PANTHER" id="PTHR45527:SF1">
    <property type="entry name" value="FATTY ACID SYNTHASE"/>
    <property type="match status" value="1"/>
</dbReference>
<dbReference type="SUPFAM" id="SSF52777">
    <property type="entry name" value="CoA-dependent acyltransferases"/>
    <property type="match status" value="1"/>
</dbReference>
<dbReference type="GO" id="GO:0044550">
    <property type="term" value="P:secondary metabolite biosynthetic process"/>
    <property type="evidence" value="ECO:0007669"/>
    <property type="project" value="TreeGrafter"/>
</dbReference>
<dbReference type="GO" id="GO:0031177">
    <property type="term" value="F:phosphopantetheine binding"/>
    <property type="evidence" value="ECO:0007669"/>
    <property type="project" value="TreeGrafter"/>
</dbReference>
<keyword evidence="3" id="KW-1185">Reference proteome</keyword>
<feature type="domain" description="Condensation" evidence="1">
    <location>
        <begin position="11"/>
        <end position="171"/>
    </location>
</feature>
<evidence type="ECO:0000259" key="1">
    <source>
        <dbReference type="Pfam" id="PF00668"/>
    </source>
</evidence>
<dbReference type="Pfam" id="PF00668">
    <property type="entry name" value="Condensation"/>
    <property type="match status" value="1"/>
</dbReference>
<dbReference type="GO" id="GO:0005737">
    <property type="term" value="C:cytoplasm"/>
    <property type="evidence" value="ECO:0007669"/>
    <property type="project" value="TreeGrafter"/>
</dbReference>
<comment type="caution">
    <text evidence="2">The sequence shown here is derived from an EMBL/GenBank/DDBJ whole genome shotgun (WGS) entry which is preliminary data.</text>
</comment>
<organism evidence="2 3">
    <name type="scientific">Nesterenkonia alkaliphila</name>
    <dbReference type="NCBI Taxonomy" id="1463631"/>
    <lineage>
        <taxon>Bacteria</taxon>
        <taxon>Bacillati</taxon>
        <taxon>Actinomycetota</taxon>
        <taxon>Actinomycetes</taxon>
        <taxon>Micrococcales</taxon>
        <taxon>Micrococcaceae</taxon>
        <taxon>Nesterenkonia</taxon>
    </lineage>
</organism>
<dbReference type="Gene3D" id="3.30.559.10">
    <property type="entry name" value="Chloramphenicol acetyltransferase-like domain"/>
    <property type="match status" value="1"/>
</dbReference>
<gene>
    <name evidence="2" type="ORF">GNZ21_05110</name>
</gene>
<protein>
    <recommendedName>
        <fullName evidence="1">Condensation domain-containing protein</fullName>
    </recommendedName>
</protein>
<accession>A0A7K1UH76</accession>
<dbReference type="GO" id="GO:0008610">
    <property type="term" value="P:lipid biosynthetic process"/>
    <property type="evidence" value="ECO:0007669"/>
    <property type="project" value="UniProtKB-ARBA"/>
</dbReference>
<proteinExistence type="predicted"/>